<dbReference type="Pfam" id="PF13477">
    <property type="entry name" value="Glyco_trans_4_2"/>
    <property type="match status" value="1"/>
</dbReference>
<dbReference type="InterPro" id="IPR028098">
    <property type="entry name" value="Glyco_trans_4-like_N"/>
</dbReference>
<evidence type="ECO:0000313" key="3">
    <source>
        <dbReference type="EMBL" id="OIR00296.1"/>
    </source>
</evidence>
<reference evidence="3" key="1">
    <citation type="submission" date="2016-10" db="EMBL/GenBank/DDBJ databases">
        <title>Sequence of Gallionella enrichment culture.</title>
        <authorList>
            <person name="Poehlein A."/>
            <person name="Muehling M."/>
            <person name="Daniel R."/>
        </authorList>
    </citation>
    <scope>NUCLEOTIDE SEQUENCE</scope>
</reference>
<dbReference type="CDD" id="cd03808">
    <property type="entry name" value="GT4_CapM-like"/>
    <property type="match status" value="1"/>
</dbReference>
<feature type="domain" description="Glycosyltransferase subfamily 4-like N-terminal" evidence="2">
    <location>
        <begin position="49"/>
        <end position="172"/>
    </location>
</feature>
<dbReference type="SUPFAM" id="SSF53756">
    <property type="entry name" value="UDP-Glycosyltransferase/glycogen phosphorylase"/>
    <property type="match status" value="1"/>
</dbReference>
<proteinExistence type="predicted"/>
<dbReference type="Gene3D" id="3.40.50.2000">
    <property type="entry name" value="Glycogen Phosphorylase B"/>
    <property type="match status" value="2"/>
</dbReference>
<evidence type="ECO:0000259" key="2">
    <source>
        <dbReference type="Pfam" id="PF13477"/>
    </source>
</evidence>
<keyword evidence="3" id="KW-0328">Glycosyltransferase</keyword>
<dbReference type="InterPro" id="IPR050194">
    <property type="entry name" value="Glycosyltransferase_grp1"/>
</dbReference>
<dbReference type="AlphaFoldDB" id="A0A1J5S8A3"/>
<dbReference type="Pfam" id="PF13692">
    <property type="entry name" value="Glyco_trans_1_4"/>
    <property type="match status" value="1"/>
</dbReference>
<accession>A0A1J5S8A3</accession>
<sequence length="423" mass="46219">MPPPGEGRYNRSIHWAVGINHWGDAPPLLLKASGGAAASLTHGLRVMTKILFLVAEDWYFLSHRKPLAEACLKEGWQAVVAANAGAQSDEITAMGCGLEAMNFDRGGLNPFRDFLTFLRILAVLRRHRPDIVHAVGMKPVLYGAIAARLLGVPALVAALGGLGYLFTSGRGRHLSLLRRVLLAGFRFGLAGRRRTLIVQNDDDKNVVLQGNVLPPDRLVLIAGMGADLHHFAEQPFPAAPPVVFACVCRMLRDKGVADLVEVARMLRIRNIPAVIRLVGAADPHNPSSLTEAELDGWRRDGIVEWLGHQSDIPAVWRGAHVAVLPSYREGLPKALLEGMACGRAVITTTATGCRDVIHPGVEGLMVPPGDRDALAEAITTLTRDAELRARMGHLARQRAESHFDQRVIVARHLQIYRQMLDRR</sequence>
<keyword evidence="3" id="KW-0808">Transferase</keyword>
<comment type="caution">
    <text evidence="3">The sequence shown here is derived from an EMBL/GenBank/DDBJ whole genome shotgun (WGS) entry which is preliminary data.</text>
</comment>
<dbReference type="EC" id="2.4.1.290" evidence="3"/>
<feature type="transmembrane region" description="Helical" evidence="1">
    <location>
        <begin position="140"/>
        <end position="166"/>
    </location>
</feature>
<dbReference type="EMBL" id="MLJW01000096">
    <property type="protein sequence ID" value="OIR00296.1"/>
    <property type="molecule type" value="Genomic_DNA"/>
</dbReference>
<protein>
    <submittedName>
        <fullName evidence="3">N, N'-diacetylbacillosaminyl-diphospho-undecaprenol alpha-1,3-N-acetylgalactosaminyltransferase</fullName>
        <ecNumber evidence="3">2.4.1.290</ecNumber>
    </submittedName>
</protein>
<name>A0A1J5S8A3_9ZZZZ</name>
<organism evidence="3">
    <name type="scientific">mine drainage metagenome</name>
    <dbReference type="NCBI Taxonomy" id="410659"/>
    <lineage>
        <taxon>unclassified sequences</taxon>
        <taxon>metagenomes</taxon>
        <taxon>ecological metagenomes</taxon>
    </lineage>
</organism>
<keyword evidence="1" id="KW-1133">Transmembrane helix</keyword>
<evidence type="ECO:0000256" key="1">
    <source>
        <dbReference type="SAM" id="Phobius"/>
    </source>
</evidence>
<dbReference type="PANTHER" id="PTHR45947">
    <property type="entry name" value="SULFOQUINOVOSYL TRANSFERASE SQD2"/>
    <property type="match status" value="1"/>
</dbReference>
<keyword evidence="1" id="KW-0472">Membrane</keyword>
<dbReference type="GO" id="GO:0102335">
    <property type="term" value="F:N,N'-diacetylbacillosaminyl-diphospho-undecaprenol alpha-1,3-N-acetylgalactosaminyltransferase activity"/>
    <property type="evidence" value="ECO:0007669"/>
    <property type="project" value="UniProtKB-EC"/>
</dbReference>
<gene>
    <name evidence="3" type="primary">pglA_2</name>
    <name evidence="3" type="ORF">GALL_175480</name>
</gene>
<keyword evidence="1" id="KW-0812">Transmembrane</keyword>
<dbReference type="PANTHER" id="PTHR45947:SF3">
    <property type="entry name" value="SULFOQUINOVOSYL TRANSFERASE SQD2"/>
    <property type="match status" value="1"/>
</dbReference>